<gene>
    <name evidence="7" type="ORF">D9Q98_007939</name>
</gene>
<evidence type="ECO:0000256" key="3">
    <source>
        <dbReference type="ARBA" id="ARBA00022962"/>
    </source>
</evidence>
<feature type="region of interest" description="Disordered" evidence="5">
    <location>
        <begin position="1131"/>
        <end position="1177"/>
    </location>
</feature>
<feature type="domain" description="GATA-type" evidence="6">
    <location>
        <begin position="1052"/>
        <end position="1100"/>
    </location>
</feature>
<dbReference type="Gene3D" id="3.40.50.620">
    <property type="entry name" value="HUPs"/>
    <property type="match status" value="1"/>
</dbReference>
<comment type="caution">
    <text evidence="7">The sequence shown here is derived from an EMBL/GenBank/DDBJ whole genome shotgun (WGS) entry which is preliminary data.</text>
</comment>
<feature type="compositionally biased region" description="Gly residues" evidence="5">
    <location>
        <begin position="444"/>
        <end position="454"/>
    </location>
</feature>
<dbReference type="InterPro" id="IPR001962">
    <property type="entry name" value="Asn_synthase"/>
</dbReference>
<evidence type="ECO:0000256" key="1">
    <source>
        <dbReference type="ARBA" id="ARBA00022605"/>
    </source>
</evidence>
<accession>A0A9D4YU05</accession>
<feature type="compositionally biased region" description="Low complexity" evidence="5">
    <location>
        <begin position="1167"/>
        <end position="1177"/>
    </location>
</feature>
<dbReference type="SUPFAM" id="SSF52402">
    <property type="entry name" value="Adenine nucleotide alpha hydrolases-like"/>
    <property type="match status" value="1"/>
</dbReference>
<dbReference type="Proteomes" id="UP001055712">
    <property type="component" value="Unassembled WGS sequence"/>
</dbReference>
<feature type="compositionally biased region" description="Acidic residues" evidence="5">
    <location>
        <begin position="1295"/>
        <end position="1304"/>
    </location>
</feature>
<feature type="region of interest" description="Disordered" evidence="5">
    <location>
        <begin position="1284"/>
        <end position="1317"/>
    </location>
</feature>
<feature type="compositionally biased region" description="Polar residues" evidence="5">
    <location>
        <begin position="1308"/>
        <end position="1317"/>
    </location>
</feature>
<keyword evidence="8" id="KW-1185">Reference proteome</keyword>
<dbReference type="Pfam" id="PF00733">
    <property type="entry name" value="Asn_synthase"/>
    <property type="match status" value="2"/>
</dbReference>
<protein>
    <recommendedName>
        <fullName evidence="6">GATA-type domain-containing protein</fullName>
    </recommendedName>
</protein>
<dbReference type="InterPro" id="IPR013088">
    <property type="entry name" value="Znf_NHR/GATA"/>
</dbReference>
<evidence type="ECO:0000259" key="6">
    <source>
        <dbReference type="PROSITE" id="PS50114"/>
    </source>
</evidence>
<feature type="compositionally biased region" description="Low complexity" evidence="5">
    <location>
        <begin position="970"/>
        <end position="1024"/>
    </location>
</feature>
<keyword evidence="4" id="KW-0862">Zinc</keyword>
<keyword evidence="4" id="KW-0479">Metal-binding</keyword>
<keyword evidence="3" id="KW-0315">Glutamine amidotransferase</keyword>
<evidence type="ECO:0000313" key="7">
    <source>
        <dbReference type="EMBL" id="KAI3425971.1"/>
    </source>
</evidence>
<feature type="region of interest" description="Disordered" evidence="5">
    <location>
        <begin position="688"/>
        <end position="776"/>
    </location>
</feature>
<dbReference type="PROSITE" id="PS50114">
    <property type="entry name" value="GATA_ZN_FINGER_2"/>
    <property type="match status" value="1"/>
</dbReference>
<proteinExistence type="predicted"/>
<evidence type="ECO:0000256" key="5">
    <source>
        <dbReference type="SAM" id="MobiDB-lite"/>
    </source>
</evidence>
<dbReference type="InterPro" id="IPR014729">
    <property type="entry name" value="Rossmann-like_a/b/a_fold"/>
</dbReference>
<dbReference type="CDD" id="cd01991">
    <property type="entry name" value="Asn_synthase_B_C"/>
    <property type="match status" value="1"/>
</dbReference>
<dbReference type="SUPFAM" id="SSF57716">
    <property type="entry name" value="Glucocorticoid receptor-like (DNA-binding domain)"/>
    <property type="match status" value="1"/>
</dbReference>
<dbReference type="Pfam" id="PF00320">
    <property type="entry name" value="GATA"/>
    <property type="match status" value="1"/>
</dbReference>
<dbReference type="GO" id="GO:0004066">
    <property type="term" value="F:asparagine synthase (glutamine-hydrolyzing) activity"/>
    <property type="evidence" value="ECO:0007669"/>
    <property type="project" value="InterPro"/>
</dbReference>
<feature type="compositionally biased region" description="Polar residues" evidence="5">
    <location>
        <begin position="690"/>
        <end position="715"/>
    </location>
</feature>
<dbReference type="SMART" id="SM00401">
    <property type="entry name" value="ZnF_GATA"/>
    <property type="match status" value="1"/>
</dbReference>
<dbReference type="Gene3D" id="3.60.20.10">
    <property type="entry name" value="Glutamine Phosphoribosylpyrophosphate, subunit 1, domain 1"/>
    <property type="match status" value="1"/>
</dbReference>
<dbReference type="GO" id="GO:0008270">
    <property type="term" value="F:zinc ion binding"/>
    <property type="evidence" value="ECO:0007669"/>
    <property type="project" value="UniProtKB-KW"/>
</dbReference>
<keyword evidence="4" id="KW-0863">Zinc-finger</keyword>
<reference evidence="7" key="1">
    <citation type="journal article" date="2019" name="Plant J.">
        <title>Chlorella vulgaris genome assembly and annotation reveals the molecular basis for metabolic acclimation to high light conditions.</title>
        <authorList>
            <person name="Cecchin M."/>
            <person name="Marcolungo L."/>
            <person name="Rossato M."/>
            <person name="Girolomoni L."/>
            <person name="Cosentino E."/>
            <person name="Cuine S."/>
            <person name="Li-Beisson Y."/>
            <person name="Delledonne M."/>
            <person name="Ballottari M."/>
        </authorList>
    </citation>
    <scope>NUCLEOTIDE SEQUENCE</scope>
    <source>
        <strain evidence="7">211/11P</strain>
    </source>
</reference>
<feature type="region of interest" description="Disordered" evidence="5">
    <location>
        <begin position="796"/>
        <end position="835"/>
    </location>
</feature>
<dbReference type="InterPro" id="IPR000679">
    <property type="entry name" value="Znf_GATA"/>
</dbReference>
<dbReference type="InterPro" id="IPR029055">
    <property type="entry name" value="Ntn_hydrolases_N"/>
</dbReference>
<feature type="region of interest" description="Disordered" evidence="5">
    <location>
        <begin position="443"/>
        <end position="486"/>
    </location>
</feature>
<feature type="region of interest" description="Disordered" evidence="5">
    <location>
        <begin position="937"/>
        <end position="1032"/>
    </location>
</feature>
<dbReference type="CDD" id="cd00202">
    <property type="entry name" value="ZnF_GATA"/>
    <property type="match status" value="1"/>
</dbReference>
<dbReference type="PANTHER" id="PTHR45937">
    <property type="entry name" value="ASPARAGINE SYNTHETASE DOMAIN-CONTAINING PROTEIN 1"/>
    <property type="match status" value="1"/>
</dbReference>
<dbReference type="InterPro" id="IPR051857">
    <property type="entry name" value="Asn_synthetase_domain"/>
</dbReference>
<sequence length="1317" mass="135905">MCGILCIVRGLQWPASGAGPDGVSPAVEDFIQPGLRRRGPDAQASCSVQCGCAHLHFHGSLLQLRGAGISSNPLLDAASGNVLLFNGQVFGGQLEVPALANDAQLLLHALCQPSVNVAAQLTGLRGPWALVFWQQATQTLWFGRDAIGRRSLMLHLPCPEDGRLMLCSVAPLDPAVPFLGFSELPPGLHSVQLPLSAVTPANGSPAAASGGRLAAQHSQHEWTDRSLRQLVEYRRQPELVQPPEGLPPAAAAAAYPAGSGERGDSQHAFECTVDSIMTALQHAVAVRCRCIEQRCVGDEQQQQGVLAGELRQLDLCDSCAAPLLLPPAPVLILFSGGVDSTLLAVMAHRALPAAAPIDLACICFDGGASPDRLAAQDALQELRAVAPSRTWRLICVDASLAEVEAQRGRLLRLLAPADTVMDYNIGAALWLAARAEGTLLPEGGAAGRDGGGGAAAADADAAPQRGQQQDAPPQTAGEEVQVAPHSSSKVHTYALCDGGRESTSLPSCPAMSGLAEKQQAGTGHRQQEGAAGLGSCGFGSRQRCRSAARVVLLGHGADELCGGYGRHRTAFRERGWRGLEEELGLDLRRLWLRNLGRDDRLVADHAREARHPFLDEALVAAVLAAPLHHVADLRLPPGQGDKCVLRACLHQLGLPRAAGRVKRAIQFGSRLAAKVNAAQFGGTRRANAVNAGSRNSNSSDAFGCDVSTSDQSPAPRSTPRALHPRATHQESAPPAPCVAEIQRRPTMKAISSMRGLPSPRPASSSQRSAGTVSGGVAEGAAEVVQALSPSAPSLKRQLSMVEGEADSQTSSQGFSKSQRSSLGAAPGRRAAAQRARALWTAGGGGDTNESGDEAADSGNSGLEFLLRACEMLEPLHHEEASLAGSHPASFARLTTTASLQGTPKITRQARHATAASADASPASISFLPAAGRRPVSRRLLARSGDGDDGSDYECGEEEDDDYLPAGGRPSRNTRAQRASARAASASAAPSGGNAGATAGSAEGAASASSGEQPQPAAAPVAAAPRGGRWSGEPKALITGPCMNPECEHPYDSPQWRKGPPQHPVLCNACGTRWLRNGTLKPLVPRRGLRYKNKPKVAKSRAAAAAAMMAAAAATAAAAAAAAVVPPALPPPMPARPVHHKKASAGGMAQPAHSSDASEGGRSDSEDPAALFSQQASQSQSLPLPAPLQACPLPFLSAASASFSQSMANLGPAALFGLDPVAAAAAAAEALKAAPALFATSSSAAAPAQAGPWGFFPASQMPALFQSPTAAQLAAQADAAAARAERSRAAACEQEQQQEDMEEEAPAQLSQAVPTLCV</sequence>
<dbReference type="GO" id="GO:0006355">
    <property type="term" value="P:regulation of DNA-templated transcription"/>
    <property type="evidence" value="ECO:0007669"/>
    <property type="project" value="InterPro"/>
</dbReference>
<feature type="compositionally biased region" description="Low complexity" evidence="5">
    <location>
        <begin position="455"/>
        <end position="474"/>
    </location>
</feature>
<evidence type="ECO:0000256" key="2">
    <source>
        <dbReference type="ARBA" id="ARBA00022888"/>
    </source>
</evidence>
<keyword evidence="2" id="KW-0061">Asparagine biosynthesis</keyword>
<dbReference type="Gene3D" id="3.30.50.10">
    <property type="entry name" value="Erythroid Transcription Factor GATA-1, subunit A"/>
    <property type="match status" value="1"/>
</dbReference>
<dbReference type="GO" id="GO:0043565">
    <property type="term" value="F:sequence-specific DNA binding"/>
    <property type="evidence" value="ECO:0007669"/>
    <property type="project" value="InterPro"/>
</dbReference>
<dbReference type="PANTHER" id="PTHR45937:SF1">
    <property type="entry name" value="ASPARAGINE SYNTHETASE DOMAIN-CONTAINING PROTEIN 1"/>
    <property type="match status" value="1"/>
</dbReference>
<dbReference type="EMBL" id="SIDB01000011">
    <property type="protein sequence ID" value="KAI3425971.1"/>
    <property type="molecule type" value="Genomic_DNA"/>
</dbReference>
<evidence type="ECO:0000256" key="4">
    <source>
        <dbReference type="PROSITE-ProRule" id="PRU00094"/>
    </source>
</evidence>
<reference evidence="7" key="2">
    <citation type="submission" date="2020-11" db="EMBL/GenBank/DDBJ databases">
        <authorList>
            <person name="Cecchin M."/>
            <person name="Marcolungo L."/>
            <person name="Rossato M."/>
            <person name="Girolomoni L."/>
            <person name="Cosentino E."/>
            <person name="Cuine S."/>
            <person name="Li-Beisson Y."/>
            <person name="Delledonne M."/>
            <person name="Ballottari M."/>
        </authorList>
    </citation>
    <scope>NUCLEOTIDE SEQUENCE</scope>
    <source>
        <strain evidence="7">211/11P</strain>
        <tissue evidence="7">Whole cell</tissue>
    </source>
</reference>
<dbReference type="OrthoDB" id="10252281at2759"/>
<keyword evidence="1" id="KW-0028">Amino-acid biosynthesis</keyword>
<organism evidence="7 8">
    <name type="scientific">Chlorella vulgaris</name>
    <name type="common">Green alga</name>
    <dbReference type="NCBI Taxonomy" id="3077"/>
    <lineage>
        <taxon>Eukaryota</taxon>
        <taxon>Viridiplantae</taxon>
        <taxon>Chlorophyta</taxon>
        <taxon>core chlorophytes</taxon>
        <taxon>Trebouxiophyceae</taxon>
        <taxon>Chlorellales</taxon>
        <taxon>Chlorellaceae</taxon>
        <taxon>Chlorella clade</taxon>
        <taxon>Chlorella</taxon>
    </lineage>
</organism>
<feature type="compositionally biased region" description="Low complexity" evidence="5">
    <location>
        <begin position="810"/>
        <end position="835"/>
    </location>
</feature>
<evidence type="ECO:0000313" key="8">
    <source>
        <dbReference type="Proteomes" id="UP001055712"/>
    </source>
</evidence>
<feature type="compositionally biased region" description="Acidic residues" evidence="5">
    <location>
        <begin position="946"/>
        <end position="962"/>
    </location>
</feature>
<dbReference type="SUPFAM" id="SSF56235">
    <property type="entry name" value="N-terminal nucleophile aminohydrolases (Ntn hydrolases)"/>
    <property type="match status" value="1"/>
</dbReference>
<dbReference type="GO" id="GO:0006529">
    <property type="term" value="P:asparagine biosynthetic process"/>
    <property type="evidence" value="ECO:0007669"/>
    <property type="project" value="UniProtKB-KW"/>
</dbReference>
<name>A0A9D4YU05_CHLVU</name>
<feature type="compositionally biased region" description="Low complexity" evidence="5">
    <location>
        <begin position="761"/>
        <end position="771"/>
    </location>
</feature>